<dbReference type="AlphaFoldDB" id="A0A0C3Q7H1"/>
<dbReference type="InterPro" id="IPR007736">
    <property type="entry name" value="Caleosin-related"/>
</dbReference>
<dbReference type="STRING" id="1051891.A0A0C3Q7H1"/>
<dbReference type="Proteomes" id="UP000054248">
    <property type="component" value="Unassembled WGS sequence"/>
</dbReference>
<dbReference type="EMBL" id="KN823040">
    <property type="protein sequence ID" value="KIO25550.1"/>
    <property type="molecule type" value="Genomic_DNA"/>
</dbReference>
<keyword evidence="3" id="KW-1185">Reference proteome</keyword>
<accession>A0A0C3Q7H1</accession>
<reference evidence="2 3" key="1">
    <citation type="submission" date="2014-04" db="EMBL/GenBank/DDBJ databases">
        <authorList>
            <consortium name="DOE Joint Genome Institute"/>
            <person name="Kuo A."/>
            <person name="Girlanda M."/>
            <person name="Perotto S."/>
            <person name="Kohler A."/>
            <person name="Nagy L.G."/>
            <person name="Floudas D."/>
            <person name="Copeland A."/>
            <person name="Barry K.W."/>
            <person name="Cichocki N."/>
            <person name="Veneault-Fourrey C."/>
            <person name="LaButti K."/>
            <person name="Lindquist E.A."/>
            <person name="Lipzen A."/>
            <person name="Lundell T."/>
            <person name="Morin E."/>
            <person name="Murat C."/>
            <person name="Sun H."/>
            <person name="Tunlid A."/>
            <person name="Henrissat B."/>
            <person name="Grigoriev I.V."/>
            <person name="Hibbett D.S."/>
            <person name="Martin F."/>
            <person name="Nordberg H.P."/>
            <person name="Cantor M.N."/>
            <person name="Hua S.X."/>
        </authorList>
    </citation>
    <scope>NUCLEOTIDE SEQUENCE [LARGE SCALE GENOMIC DNA]</scope>
    <source>
        <strain evidence="2 3">MUT 4182</strain>
    </source>
</reference>
<name>A0A0C3Q7H1_9AGAM</name>
<dbReference type="OrthoDB" id="640742at2759"/>
<evidence type="ECO:0000313" key="3">
    <source>
        <dbReference type="Proteomes" id="UP000054248"/>
    </source>
</evidence>
<reference evidence="3" key="2">
    <citation type="submission" date="2015-01" db="EMBL/GenBank/DDBJ databases">
        <title>Evolutionary Origins and Diversification of the Mycorrhizal Mutualists.</title>
        <authorList>
            <consortium name="DOE Joint Genome Institute"/>
            <consortium name="Mycorrhizal Genomics Consortium"/>
            <person name="Kohler A."/>
            <person name="Kuo A."/>
            <person name="Nagy L.G."/>
            <person name="Floudas D."/>
            <person name="Copeland A."/>
            <person name="Barry K.W."/>
            <person name="Cichocki N."/>
            <person name="Veneault-Fourrey C."/>
            <person name="LaButti K."/>
            <person name="Lindquist E.A."/>
            <person name="Lipzen A."/>
            <person name="Lundell T."/>
            <person name="Morin E."/>
            <person name="Murat C."/>
            <person name="Riley R."/>
            <person name="Ohm R."/>
            <person name="Sun H."/>
            <person name="Tunlid A."/>
            <person name="Henrissat B."/>
            <person name="Grigoriev I.V."/>
            <person name="Hibbett D.S."/>
            <person name="Martin F."/>
        </authorList>
    </citation>
    <scope>NUCLEOTIDE SEQUENCE [LARGE SCALE GENOMIC DNA]</scope>
    <source>
        <strain evidence="3">MUT 4182</strain>
    </source>
</reference>
<dbReference type="Pfam" id="PF05042">
    <property type="entry name" value="Caleosin"/>
    <property type="match status" value="1"/>
</dbReference>
<sequence>MAPTPTFTTGRAYSMKEPSKRYSRAFLQSPHVNHIRPNSLHSTYADPPNYNSLTPAQLFKLIKGNADPYDFFGWQANFLEWASFYVLLWPEDGRITKAQLQALYDGSLFPQIAKKVEARRLKAREFLDELKDK</sequence>
<proteinExistence type="inferred from homology"/>
<comment type="similarity">
    <text evidence="1">Belongs to the caleosin family.</text>
</comment>
<dbReference type="GO" id="GO:0005509">
    <property type="term" value="F:calcium ion binding"/>
    <property type="evidence" value="ECO:0007669"/>
    <property type="project" value="TreeGrafter"/>
</dbReference>
<dbReference type="PANTHER" id="PTHR31495">
    <property type="entry name" value="PEROXYGENASE 3-RELATED"/>
    <property type="match status" value="1"/>
</dbReference>
<evidence type="ECO:0000256" key="1">
    <source>
        <dbReference type="ARBA" id="ARBA00006765"/>
    </source>
</evidence>
<organism evidence="2 3">
    <name type="scientific">Tulasnella calospora MUT 4182</name>
    <dbReference type="NCBI Taxonomy" id="1051891"/>
    <lineage>
        <taxon>Eukaryota</taxon>
        <taxon>Fungi</taxon>
        <taxon>Dikarya</taxon>
        <taxon>Basidiomycota</taxon>
        <taxon>Agaricomycotina</taxon>
        <taxon>Agaricomycetes</taxon>
        <taxon>Cantharellales</taxon>
        <taxon>Tulasnellaceae</taxon>
        <taxon>Tulasnella</taxon>
    </lineage>
</organism>
<dbReference type="HOGENOM" id="CLU_1908237_0_0_1"/>
<dbReference type="GO" id="GO:0004497">
    <property type="term" value="F:monooxygenase activity"/>
    <property type="evidence" value="ECO:0007669"/>
    <property type="project" value="TreeGrafter"/>
</dbReference>
<protein>
    <submittedName>
        <fullName evidence="2">Uncharacterized protein</fullName>
    </submittedName>
</protein>
<evidence type="ECO:0000313" key="2">
    <source>
        <dbReference type="EMBL" id="KIO25550.1"/>
    </source>
</evidence>
<gene>
    <name evidence="2" type="ORF">M407DRAFT_25147</name>
</gene>
<dbReference type="PANTHER" id="PTHR31495:SF0">
    <property type="entry name" value="BINDING PROTEIN CALEOSIN, PUTATIVE (AFU_ORTHOLOGUE AFUA_5G13750)-RELATED"/>
    <property type="match status" value="1"/>
</dbReference>